<evidence type="ECO:0000313" key="12">
    <source>
        <dbReference type="Proteomes" id="UP001172457"/>
    </source>
</evidence>
<keyword evidence="7" id="KW-0560">Oxidoreductase</keyword>
<evidence type="ECO:0008006" key="13">
    <source>
        <dbReference type="Google" id="ProtNLM"/>
    </source>
</evidence>
<comment type="caution">
    <text evidence="11">The sequence shown here is derived from an EMBL/GenBank/DDBJ whole genome shotgun (WGS) entry which is preliminary data.</text>
</comment>
<evidence type="ECO:0000256" key="9">
    <source>
        <dbReference type="ARBA" id="ARBA00023033"/>
    </source>
</evidence>
<dbReference type="GO" id="GO:0005506">
    <property type="term" value="F:iron ion binding"/>
    <property type="evidence" value="ECO:0007669"/>
    <property type="project" value="InterPro"/>
</dbReference>
<dbReference type="InterPro" id="IPR050651">
    <property type="entry name" value="Plant_Cytochrome_P450_Monoox"/>
</dbReference>
<keyword evidence="8" id="KW-0408">Iron</keyword>
<dbReference type="Gene3D" id="1.10.630.10">
    <property type="entry name" value="Cytochrome P450"/>
    <property type="match status" value="1"/>
</dbReference>
<comment type="subcellular location">
    <subcellularLocation>
        <location evidence="1">Membrane</location>
        <topology evidence="1">Single-pass membrane protein</topology>
    </subcellularLocation>
</comment>
<dbReference type="Proteomes" id="UP001172457">
    <property type="component" value="Chromosome 2"/>
</dbReference>
<keyword evidence="9" id="KW-0503">Monooxygenase</keyword>
<keyword evidence="10" id="KW-0472">Membrane</keyword>
<dbReference type="GO" id="GO:0016020">
    <property type="term" value="C:membrane"/>
    <property type="evidence" value="ECO:0007669"/>
    <property type="project" value="UniProtKB-SubCell"/>
</dbReference>
<dbReference type="InterPro" id="IPR036396">
    <property type="entry name" value="Cyt_P450_sf"/>
</dbReference>
<name>A0AA38TFS1_9ASTR</name>
<dbReference type="EMBL" id="JARYMX010000002">
    <property type="protein sequence ID" value="KAJ9560144.1"/>
    <property type="molecule type" value="Genomic_DNA"/>
</dbReference>
<evidence type="ECO:0000256" key="5">
    <source>
        <dbReference type="ARBA" id="ARBA00022723"/>
    </source>
</evidence>
<dbReference type="GO" id="GO:0016705">
    <property type="term" value="F:oxidoreductase activity, acting on paired donors, with incorporation or reduction of molecular oxygen"/>
    <property type="evidence" value="ECO:0007669"/>
    <property type="project" value="InterPro"/>
</dbReference>
<dbReference type="PANTHER" id="PTHR47947:SF62">
    <property type="entry name" value="CYTOCHROME P450, FAMILY 81, SUBFAMILY D, POLYPEPTIDE 5"/>
    <property type="match status" value="1"/>
</dbReference>
<protein>
    <recommendedName>
        <fullName evidence="13">Cytochrome P450</fullName>
    </recommendedName>
</protein>
<evidence type="ECO:0000256" key="6">
    <source>
        <dbReference type="ARBA" id="ARBA00022989"/>
    </source>
</evidence>
<dbReference type="PRINTS" id="PR00463">
    <property type="entry name" value="EP450I"/>
</dbReference>
<accession>A0AA38TFS1</accession>
<evidence type="ECO:0000256" key="7">
    <source>
        <dbReference type="ARBA" id="ARBA00023002"/>
    </source>
</evidence>
<evidence type="ECO:0000256" key="8">
    <source>
        <dbReference type="ARBA" id="ARBA00023004"/>
    </source>
</evidence>
<evidence type="ECO:0000256" key="10">
    <source>
        <dbReference type="ARBA" id="ARBA00023136"/>
    </source>
</evidence>
<evidence type="ECO:0000256" key="1">
    <source>
        <dbReference type="ARBA" id="ARBA00004167"/>
    </source>
</evidence>
<dbReference type="Pfam" id="PF00067">
    <property type="entry name" value="p450"/>
    <property type="match status" value="1"/>
</dbReference>
<organism evidence="11 12">
    <name type="scientific">Centaurea solstitialis</name>
    <name type="common">yellow star-thistle</name>
    <dbReference type="NCBI Taxonomy" id="347529"/>
    <lineage>
        <taxon>Eukaryota</taxon>
        <taxon>Viridiplantae</taxon>
        <taxon>Streptophyta</taxon>
        <taxon>Embryophyta</taxon>
        <taxon>Tracheophyta</taxon>
        <taxon>Spermatophyta</taxon>
        <taxon>Magnoliopsida</taxon>
        <taxon>eudicotyledons</taxon>
        <taxon>Gunneridae</taxon>
        <taxon>Pentapetalae</taxon>
        <taxon>asterids</taxon>
        <taxon>campanulids</taxon>
        <taxon>Asterales</taxon>
        <taxon>Asteraceae</taxon>
        <taxon>Carduoideae</taxon>
        <taxon>Cardueae</taxon>
        <taxon>Centaureinae</taxon>
        <taxon>Centaurea</taxon>
    </lineage>
</organism>
<keyword evidence="6" id="KW-1133">Transmembrane helix</keyword>
<dbReference type="SUPFAM" id="SSF48264">
    <property type="entry name" value="Cytochrome P450"/>
    <property type="match status" value="1"/>
</dbReference>
<dbReference type="AlphaFoldDB" id="A0AA38TFS1"/>
<gene>
    <name evidence="11" type="ORF">OSB04_005304</name>
</gene>
<reference evidence="11" key="1">
    <citation type="submission" date="2023-03" db="EMBL/GenBank/DDBJ databases">
        <title>Chromosome-scale reference genome and RAD-based genetic map of yellow starthistle (Centaurea solstitialis) reveal putative structural variation and QTLs associated with invader traits.</title>
        <authorList>
            <person name="Reatini B."/>
            <person name="Cang F.A."/>
            <person name="Jiang Q."/>
            <person name="Mckibben M.T.W."/>
            <person name="Barker M.S."/>
            <person name="Rieseberg L.H."/>
            <person name="Dlugosch K.M."/>
        </authorList>
    </citation>
    <scope>NUCLEOTIDE SEQUENCE</scope>
    <source>
        <strain evidence="11">CAN-66</strain>
        <tissue evidence="11">Leaf</tissue>
    </source>
</reference>
<keyword evidence="4" id="KW-0812">Transmembrane</keyword>
<dbReference type="InterPro" id="IPR001128">
    <property type="entry name" value="Cyt_P450"/>
</dbReference>
<dbReference type="GO" id="GO:0004497">
    <property type="term" value="F:monooxygenase activity"/>
    <property type="evidence" value="ECO:0007669"/>
    <property type="project" value="UniProtKB-KW"/>
</dbReference>
<evidence type="ECO:0000256" key="2">
    <source>
        <dbReference type="ARBA" id="ARBA00010617"/>
    </source>
</evidence>
<proteinExistence type="inferred from homology"/>
<dbReference type="GO" id="GO:0020037">
    <property type="term" value="F:heme binding"/>
    <property type="evidence" value="ECO:0007669"/>
    <property type="project" value="InterPro"/>
</dbReference>
<dbReference type="InterPro" id="IPR002401">
    <property type="entry name" value="Cyt_P450_E_grp-I"/>
</dbReference>
<evidence type="ECO:0000256" key="3">
    <source>
        <dbReference type="ARBA" id="ARBA00022617"/>
    </source>
</evidence>
<evidence type="ECO:0000256" key="4">
    <source>
        <dbReference type="ARBA" id="ARBA00022692"/>
    </source>
</evidence>
<keyword evidence="12" id="KW-1185">Reference proteome</keyword>
<comment type="similarity">
    <text evidence="2">Belongs to the cytochrome P450 family.</text>
</comment>
<dbReference type="PANTHER" id="PTHR47947">
    <property type="entry name" value="CYTOCHROME P450 82C3-RELATED"/>
    <property type="match status" value="1"/>
</dbReference>
<keyword evidence="5" id="KW-0479">Metal-binding</keyword>
<sequence length="296" mass="34106">MKCIFSSSLYYPCSLGFCFLSCLFPKVQEILHHLHLIGEPFHRVLHHLSSKYGPVMSLRFGSRPVVVVTSPSAVEECFTTNDTVLANRPPLLSFQYIGYDHTAMAVAPYGRLWRDLRRVAAFELFSTSRLKGYMAIRQDEVRWLLKSLSHDACRDFTRVEMKSWIEGLSFNVITRMVAGKRFFGAEVEDVQEARDFKEMMREVFDNSAASNPGDFIPFLRWIDFQGLEKKLQKLQAKFDIFSETLIEEHRSERHGSSSESEAKTYIDVLLSLQESEPEDYTDNLIKGNILVSMFLT</sequence>
<evidence type="ECO:0000313" key="11">
    <source>
        <dbReference type="EMBL" id="KAJ9560144.1"/>
    </source>
</evidence>
<keyword evidence="3" id="KW-0349">Heme</keyword>